<evidence type="ECO:0000313" key="3">
    <source>
        <dbReference type="EMBL" id="ATD68882.1"/>
    </source>
</evidence>
<dbReference type="PROSITE" id="PS00409">
    <property type="entry name" value="PROKAR_NTER_METHYL"/>
    <property type="match status" value="1"/>
</dbReference>
<gene>
    <name evidence="3" type="ORF">CNR27_12855</name>
</gene>
<keyword evidence="4" id="KW-1185">Reference proteome</keyword>
<dbReference type="InterPro" id="IPR031982">
    <property type="entry name" value="PilE-like"/>
</dbReference>
<dbReference type="EMBL" id="CP023406">
    <property type="protein sequence ID" value="ATD68882.1"/>
    <property type="molecule type" value="Genomic_DNA"/>
</dbReference>
<accession>A0A290XI85</accession>
<reference evidence="4" key="1">
    <citation type="submission" date="2017-09" db="EMBL/GenBank/DDBJ databases">
        <title>Luteimonas liuhanmingii sp.nov., isolated from the intestinal contents of Tibetan Plateau Pika in Yushu, Qinghai Province, China.</title>
        <authorList>
            <person name="Gui Z."/>
        </authorList>
    </citation>
    <scope>NUCLEOTIDE SEQUENCE [LARGE SCALE GENOMIC DNA]</scope>
    <source>
        <strain evidence="4">100111</strain>
    </source>
</reference>
<proteinExistence type="predicted"/>
<evidence type="ECO:0000313" key="4">
    <source>
        <dbReference type="Proteomes" id="UP000218968"/>
    </source>
</evidence>
<dbReference type="Proteomes" id="UP000218968">
    <property type="component" value="Chromosome"/>
</dbReference>
<dbReference type="Pfam" id="PF07963">
    <property type="entry name" value="N_methyl"/>
    <property type="match status" value="1"/>
</dbReference>
<organism evidence="3 4">
    <name type="scientific">Luteimonas chenhongjianii</name>
    <dbReference type="NCBI Taxonomy" id="2006110"/>
    <lineage>
        <taxon>Bacteria</taxon>
        <taxon>Pseudomonadati</taxon>
        <taxon>Pseudomonadota</taxon>
        <taxon>Gammaproteobacteria</taxon>
        <taxon>Lysobacterales</taxon>
        <taxon>Lysobacteraceae</taxon>
        <taxon>Luteimonas</taxon>
    </lineage>
</organism>
<dbReference type="InterPro" id="IPR012902">
    <property type="entry name" value="N_methyl_site"/>
</dbReference>
<dbReference type="PANTHER" id="PTHR30093:SF47">
    <property type="entry name" value="TYPE IV PILUS NON-CORE MINOR PILIN PILE"/>
    <property type="match status" value="1"/>
</dbReference>
<dbReference type="Pfam" id="PF16732">
    <property type="entry name" value="ComP_DUS"/>
    <property type="match status" value="1"/>
</dbReference>
<dbReference type="AlphaFoldDB" id="A0A290XI85"/>
<dbReference type="InterPro" id="IPR000983">
    <property type="entry name" value="Bac_GSPG_pilin"/>
</dbReference>
<dbReference type="GO" id="GO:0043683">
    <property type="term" value="P:type IV pilus assembly"/>
    <property type="evidence" value="ECO:0007669"/>
    <property type="project" value="InterPro"/>
</dbReference>
<dbReference type="GO" id="GO:0015627">
    <property type="term" value="C:type II protein secretion system complex"/>
    <property type="evidence" value="ECO:0007669"/>
    <property type="project" value="InterPro"/>
</dbReference>
<keyword evidence="1" id="KW-0488">Methylation</keyword>
<protein>
    <submittedName>
        <fullName evidence="3">Pilus assembly protein PilE</fullName>
    </submittedName>
</protein>
<dbReference type="Gene3D" id="3.30.700.10">
    <property type="entry name" value="Glycoprotein, Type 4 Pilin"/>
    <property type="match status" value="1"/>
</dbReference>
<name>A0A290XI85_9GAMM</name>
<dbReference type="NCBIfam" id="TIGR02532">
    <property type="entry name" value="IV_pilin_GFxxxE"/>
    <property type="match status" value="1"/>
</dbReference>
<keyword evidence="2" id="KW-1133">Transmembrane helix</keyword>
<sequence>MLALSLLRRQRGFTLIELMIVIAIVAILVGIALPMYQDAVRKGHRGQAKADLVELAQRAERYRTINQGSYAGFWAQVPAGDRNSPRTGNVRYVLTREGGDTAATTFVLQATPQGGQQSDTRCLILAIDQVGRKTATGPGTDCW</sequence>
<dbReference type="PANTHER" id="PTHR30093">
    <property type="entry name" value="GENERAL SECRETION PATHWAY PROTEIN G"/>
    <property type="match status" value="1"/>
</dbReference>
<keyword evidence="2" id="KW-0472">Membrane</keyword>
<dbReference type="GO" id="GO:0015628">
    <property type="term" value="P:protein secretion by the type II secretion system"/>
    <property type="evidence" value="ECO:0007669"/>
    <property type="project" value="InterPro"/>
</dbReference>
<dbReference type="InterPro" id="IPR045584">
    <property type="entry name" value="Pilin-like"/>
</dbReference>
<dbReference type="SUPFAM" id="SSF54523">
    <property type="entry name" value="Pili subunits"/>
    <property type="match status" value="1"/>
</dbReference>
<evidence type="ECO:0000256" key="2">
    <source>
        <dbReference type="SAM" id="Phobius"/>
    </source>
</evidence>
<feature type="transmembrane region" description="Helical" evidence="2">
    <location>
        <begin position="12"/>
        <end position="36"/>
    </location>
</feature>
<dbReference type="PRINTS" id="PR00813">
    <property type="entry name" value="BCTERIALGSPG"/>
</dbReference>
<dbReference type="KEGG" id="lum:CNR27_12855"/>
<keyword evidence="2" id="KW-0812">Transmembrane</keyword>
<evidence type="ECO:0000256" key="1">
    <source>
        <dbReference type="ARBA" id="ARBA00022481"/>
    </source>
</evidence>